<dbReference type="InterPro" id="IPR016039">
    <property type="entry name" value="Thiolase-like"/>
</dbReference>
<organism evidence="13 14">
    <name type="scientific">candidate division NPL-UPA2 bacterium Unc8</name>
    <dbReference type="NCBI Taxonomy" id="1980939"/>
    <lineage>
        <taxon>Bacteria</taxon>
    </lineage>
</organism>
<dbReference type="GO" id="GO:0006633">
    <property type="term" value="P:fatty acid biosynthetic process"/>
    <property type="evidence" value="ECO:0007669"/>
    <property type="project" value="UniProtKB-UniRule"/>
</dbReference>
<protein>
    <recommendedName>
        <fullName evidence="3 10">Beta-ketoacyl-[acyl-carrier-protein] synthase III</fullName>
        <shortName evidence="10">Beta-ketoacyl-ACP synthase III</shortName>
        <shortName evidence="10">KAS III</shortName>
        <ecNumber evidence="3 10">2.3.1.180</ecNumber>
    </recommendedName>
    <alternativeName>
        <fullName evidence="10">3-oxoacyl-[acyl-carrier-protein] synthase 3</fullName>
    </alternativeName>
    <alternativeName>
        <fullName evidence="10">3-oxoacyl-[acyl-carrier-protein] synthase III</fullName>
    </alternativeName>
</protein>
<dbReference type="Proteomes" id="UP000266287">
    <property type="component" value="Unassembled WGS sequence"/>
</dbReference>
<comment type="domain">
    <text evidence="10">The last Arg residue of the ACP-binding site is essential for the weak association between ACP/AcpP and FabH.</text>
</comment>
<proteinExistence type="inferred from homology"/>
<evidence type="ECO:0000259" key="12">
    <source>
        <dbReference type="Pfam" id="PF08545"/>
    </source>
</evidence>
<dbReference type="PANTHER" id="PTHR43091:SF1">
    <property type="entry name" value="BETA-KETOACYL-[ACYL-CARRIER-PROTEIN] SYNTHASE III, CHLOROPLASTIC"/>
    <property type="match status" value="1"/>
</dbReference>
<sequence length="326" mass="35145">MITVGIAGTGFYLPERVLRNADLEKMVDTSDEWIVSRTGIRERRIASDREATSDLAISAAREALRDGSIDPEEIDLIIVCTSTPDMLFPATACIVQEAIGAKKAGAFDLEACCTGFVYGLSVGSQFIKAGTYKTVLVIGADIFSRIIDWTDRNTCILFADGAGAAVLKPAKDEKVILATQLGSDGSLANLIAQPAGGSRQPATYKTIDKRLHYLKMDGRRVFRVAVEIADRATRDVLEECSLSTEDIDCLILHQANARILEAIARRLELPGSKVFINLDRYGNASAASIAIALAEVAREGQLKKGSIVVIIGFGSGMTWASCVIKW</sequence>
<gene>
    <name evidence="10" type="primary">fabH</name>
    <name evidence="13" type="ORF">B9J77_02800</name>
</gene>
<dbReference type="GO" id="GO:0005737">
    <property type="term" value="C:cytoplasm"/>
    <property type="evidence" value="ECO:0007669"/>
    <property type="project" value="UniProtKB-SubCell"/>
</dbReference>
<keyword evidence="8 10" id="KW-0275">Fatty acid biosynthesis</keyword>
<comment type="catalytic activity">
    <reaction evidence="9">
        <text>malonyl-[ACP] + acetyl-CoA + H(+) = 3-oxobutanoyl-[ACP] + CO2 + CoA</text>
        <dbReference type="Rhea" id="RHEA:12080"/>
        <dbReference type="Rhea" id="RHEA-COMP:9623"/>
        <dbReference type="Rhea" id="RHEA-COMP:9625"/>
        <dbReference type="ChEBI" id="CHEBI:15378"/>
        <dbReference type="ChEBI" id="CHEBI:16526"/>
        <dbReference type="ChEBI" id="CHEBI:57287"/>
        <dbReference type="ChEBI" id="CHEBI:57288"/>
        <dbReference type="ChEBI" id="CHEBI:78449"/>
        <dbReference type="ChEBI" id="CHEBI:78450"/>
        <dbReference type="EC" id="2.3.1.180"/>
    </reaction>
    <physiologicalReaction direction="left-to-right" evidence="9">
        <dbReference type="Rhea" id="RHEA:12081"/>
    </physiologicalReaction>
</comment>
<dbReference type="GO" id="GO:0033818">
    <property type="term" value="F:beta-ketoacyl-acyl-carrier-protein synthase III activity"/>
    <property type="evidence" value="ECO:0007669"/>
    <property type="project" value="UniProtKB-UniRule"/>
</dbReference>
<comment type="function">
    <text evidence="10">Catalyzes the condensation reaction of fatty acid synthesis by the addition to an acyl acceptor of two carbons from malonyl-ACP. Catalyzes the first condensation reaction which initiates fatty acid synthesis and may therefore play a role in governing the total rate of fatty acid production. Possesses both acetoacetyl-ACP synthase and acetyl transacylase activities. Its substrate specificity determines the biosynthesis of branched-chain and/or straight-chain of fatty acids.</text>
</comment>
<dbReference type="Pfam" id="PF08541">
    <property type="entry name" value="ACP_syn_III_C"/>
    <property type="match status" value="1"/>
</dbReference>
<evidence type="ECO:0000256" key="6">
    <source>
        <dbReference type="ARBA" id="ARBA00022832"/>
    </source>
</evidence>
<evidence type="ECO:0000313" key="13">
    <source>
        <dbReference type="EMBL" id="RII00428.1"/>
    </source>
</evidence>
<accession>A0A399FVI4</accession>
<keyword evidence="6 10" id="KW-0276">Fatty acid metabolism</keyword>
<dbReference type="Gene3D" id="3.40.47.10">
    <property type="match status" value="1"/>
</dbReference>
<evidence type="ECO:0000256" key="2">
    <source>
        <dbReference type="ARBA" id="ARBA00008642"/>
    </source>
</evidence>
<name>A0A399FVI4_UNCN2</name>
<keyword evidence="5 10" id="KW-0808">Transferase</keyword>
<dbReference type="HAMAP" id="MF_01815">
    <property type="entry name" value="FabH"/>
    <property type="match status" value="1"/>
</dbReference>
<comment type="subunit">
    <text evidence="10">Homodimer.</text>
</comment>
<dbReference type="CDD" id="cd00830">
    <property type="entry name" value="KAS_III"/>
    <property type="match status" value="1"/>
</dbReference>
<comment type="subcellular location">
    <subcellularLocation>
        <location evidence="10">Cytoplasm</location>
    </subcellularLocation>
</comment>
<comment type="pathway">
    <text evidence="1 10">Lipid metabolism; fatty acid biosynthesis.</text>
</comment>
<keyword evidence="10" id="KW-0012">Acyltransferase</keyword>
<evidence type="ECO:0000313" key="14">
    <source>
        <dbReference type="Proteomes" id="UP000266287"/>
    </source>
</evidence>
<dbReference type="PANTHER" id="PTHR43091">
    <property type="entry name" value="3-OXOACYL-[ACYL-CARRIER-PROTEIN] SYNTHASE"/>
    <property type="match status" value="1"/>
</dbReference>
<dbReference type="EC" id="2.3.1.180" evidence="3 10"/>
<dbReference type="InterPro" id="IPR013751">
    <property type="entry name" value="ACP_syn_III_N"/>
</dbReference>
<evidence type="ECO:0000256" key="4">
    <source>
        <dbReference type="ARBA" id="ARBA00022516"/>
    </source>
</evidence>
<dbReference type="NCBIfam" id="NF006829">
    <property type="entry name" value="PRK09352.1"/>
    <property type="match status" value="1"/>
</dbReference>
<evidence type="ECO:0000256" key="3">
    <source>
        <dbReference type="ARBA" id="ARBA00012333"/>
    </source>
</evidence>
<dbReference type="UniPathway" id="UPA00094"/>
<feature type="active site" evidence="10">
    <location>
        <position position="283"/>
    </location>
</feature>
<evidence type="ECO:0000256" key="10">
    <source>
        <dbReference type="HAMAP-Rule" id="MF_01815"/>
    </source>
</evidence>
<evidence type="ECO:0000256" key="7">
    <source>
        <dbReference type="ARBA" id="ARBA00023098"/>
    </source>
</evidence>
<feature type="domain" description="Beta-ketoacyl-[acyl-carrier-protein] synthase III N-terminal" evidence="12">
    <location>
        <begin position="107"/>
        <end position="185"/>
    </location>
</feature>
<dbReference type="EMBL" id="NDHY01000004">
    <property type="protein sequence ID" value="RII00428.1"/>
    <property type="molecule type" value="Genomic_DNA"/>
</dbReference>
<dbReference type="FunFam" id="3.40.47.10:FF:000004">
    <property type="entry name" value="3-oxoacyl-[acyl-carrier-protein] synthase 3"/>
    <property type="match status" value="1"/>
</dbReference>
<keyword evidence="7 10" id="KW-0443">Lipid metabolism</keyword>
<dbReference type="SUPFAM" id="SSF53901">
    <property type="entry name" value="Thiolase-like"/>
    <property type="match status" value="1"/>
</dbReference>
<feature type="active site" evidence="10">
    <location>
        <position position="253"/>
    </location>
</feature>
<dbReference type="InterPro" id="IPR013747">
    <property type="entry name" value="ACP_syn_III_C"/>
</dbReference>
<dbReference type="AlphaFoldDB" id="A0A399FVI4"/>
<comment type="similarity">
    <text evidence="2 10">Belongs to the thiolase-like superfamily. FabH family.</text>
</comment>
<keyword evidence="10" id="KW-0963">Cytoplasm</keyword>
<evidence type="ECO:0000256" key="5">
    <source>
        <dbReference type="ARBA" id="ARBA00022679"/>
    </source>
</evidence>
<dbReference type="Pfam" id="PF08545">
    <property type="entry name" value="ACP_syn_III"/>
    <property type="match status" value="1"/>
</dbReference>
<evidence type="ECO:0000259" key="11">
    <source>
        <dbReference type="Pfam" id="PF08541"/>
    </source>
</evidence>
<dbReference type="InterPro" id="IPR004655">
    <property type="entry name" value="FabH"/>
</dbReference>
<keyword evidence="4 10" id="KW-0444">Lipid biosynthesis</keyword>
<feature type="region of interest" description="ACP-binding" evidence="10">
    <location>
        <begin position="254"/>
        <end position="258"/>
    </location>
</feature>
<keyword evidence="10" id="KW-0511">Multifunctional enzyme</keyword>
<dbReference type="NCBIfam" id="TIGR00747">
    <property type="entry name" value="fabH"/>
    <property type="match status" value="1"/>
</dbReference>
<feature type="active site" evidence="10">
    <location>
        <position position="113"/>
    </location>
</feature>
<comment type="caution">
    <text evidence="13">The sequence shown here is derived from an EMBL/GenBank/DDBJ whole genome shotgun (WGS) entry which is preliminary data.</text>
</comment>
<evidence type="ECO:0000256" key="1">
    <source>
        <dbReference type="ARBA" id="ARBA00005194"/>
    </source>
</evidence>
<reference evidence="13 14" key="1">
    <citation type="submission" date="2018-08" db="EMBL/GenBank/DDBJ databases">
        <title>Draft genome of candidate division NPL-UPA2 bacterium Unc8 that adapted to ultra-basic serpentinizing groundwater.</title>
        <authorList>
            <person name="Ishii S."/>
            <person name="Suzuki S."/>
            <person name="Nealson K.H."/>
        </authorList>
    </citation>
    <scope>NUCLEOTIDE SEQUENCE [LARGE SCALE GENOMIC DNA]</scope>
    <source>
        <strain evidence="13">Unc8</strain>
    </source>
</reference>
<evidence type="ECO:0000256" key="8">
    <source>
        <dbReference type="ARBA" id="ARBA00023160"/>
    </source>
</evidence>
<feature type="domain" description="Beta-ketoacyl-[acyl-carrier-protein] synthase III C-terminal" evidence="11">
    <location>
        <begin position="237"/>
        <end position="326"/>
    </location>
</feature>
<evidence type="ECO:0000256" key="9">
    <source>
        <dbReference type="ARBA" id="ARBA00051096"/>
    </source>
</evidence>
<dbReference type="GO" id="GO:0004315">
    <property type="term" value="F:3-oxoacyl-[acyl-carrier-protein] synthase activity"/>
    <property type="evidence" value="ECO:0007669"/>
    <property type="project" value="InterPro"/>
</dbReference>